<sequence>MFQYDVPIRCSNTMFQYDVPIRCSNTMFQYDVPIRCSNTMFQYDVPIRLTRDRIDGPKDTNVNFTSGDEDKPQKTNKSASWRH</sequence>
<comment type="caution">
    <text evidence="2">The sequence shown here is derived from an EMBL/GenBank/DDBJ whole genome shotgun (WGS) entry which is preliminary data.</text>
</comment>
<dbReference type="Proteomes" id="UP000276133">
    <property type="component" value="Unassembled WGS sequence"/>
</dbReference>
<organism evidence="2 3">
    <name type="scientific">Brachionus plicatilis</name>
    <name type="common">Marine rotifer</name>
    <name type="synonym">Brachionus muelleri</name>
    <dbReference type="NCBI Taxonomy" id="10195"/>
    <lineage>
        <taxon>Eukaryota</taxon>
        <taxon>Metazoa</taxon>
        <taxon>Spiralia</taxon>
        <taxon>Gnathifera</taxon>
        <taxon>Rotifera</taxon>
        <taxon>Eurotatoria</taxon>
        <taxon>Monogononta</taxon>
        <taxon>Pseudotrocha</taxon>
        <taxon>Ploima</taxon>
        <taxon>Brachionidae</taxon>
        <taxon>Brachionus</taxon>
    </lineage>
</organism>
<dbReference type="EMBL" id="REGN01004042">
    <property type="protein sequence ID" value="RNA19447.1"/>
    <property type="molecule type" value="Genomic_DNA"/>
</dbReference>
<gene>
    <name evidence="2" type="ORF">BpHYR1_033290</name>
</gene>
<evidence type="ECO:0000256" key="1">
    <source>
        <dbReference type="SAM" id="MobiDB-lite"/>
    </source>
</evidence>
<feature type="region of interest" description="Disordered" evidence="1">
    <location>
        <begin position="52"/>
        <end position="83"/>
    </location>
</feature>
<evidence type="ECO:0000313" key="2">
    <source>
        <dbReference type="EMBL" id="RNA19447.1"/>
    </source>
</evidence>
<dbReference type="AlphaFoldDB" id="A0A3M7R7A3"/>
<reference evidence="2 3" key="1">
    <citation type="journal article" date="2018" name="Sci. Rep.">
        <title>Genomic signatures of local adaptation to the degree of environmental predictability in rotifers.</title>
        <authorList>
            <person name="Franch-Gras L."/>
            <person name="Hahn C."/>
            <person name="Garcia-Roger E.M."/>
            <person name="Carmona M.J."/>
            <person name="Serra M."/>
            <person name="Gomez A."/>
        </authorList>
    </citation>
    <scope>NUCLEOTIDE SEQUENCE [LARGE SCALE GENOMIC DNA]</scope>
    <source>
        <strain evidence="2">HYR1</strain>
    </source>
</reference>
<keyword evidence="3" id="KW-1185">Reference proteome</keyword>
<accession>A0A3M7R7A3</accession>
<protein>
    <submittedName>
        <fullName evidence="2">Transcription factor collier-like</fullName>
    </submittedName>
</protein>
<evidence type="ECO:0000313" key="3">
    <source>
        <dbReference type="Proteomes" id="UP000276133"/>
    </source>
</evidence>
<proteinExistence type="predicted"/>
<name>A0A3M7R7A3_BRAPC</name>